<reference evidence="2 3" key="1">
    <citation type="journal article" date="2018" name="Nat. Ecol. Evol.">
        <title>Shark genomes provide insights into elasmobranch evolution and the origin of vertebrates.</title>
        <authorList>
            <person name="Hara Y"/>
            <person name="Yamaguchi K"/>
            <person name="Onimaru K"/>
            <person name="Kadota M"/>
            <person name="Koyanagi M"/>
            <person name="Keeley SD"/>
            <person name="Tatsumi K"/>
            <person name="Tanaka K"/>
            <person name="Motone F"/>
            <person name="Kageyama Y"/>
            <person name="Nozu R"/>
            <person name="Adachi N"/>
            <person name="Nishimura O"/>
            <person name="Nakagawa R"/>
            <person name="Tanegashima C"/>
            <person name="Kiyatake I"/>
            <person name="Matsumoto R"/>
            <person name="Murakumo K"/>
            <person name="Nishida K"/>
            <person name="Terakita A"/>
            <person name="Kuratani S"/>
            <person name="Sato K"/>
            <person name="Hyodo S Kuraku.S."/>
        </authorList>
    </citation>
    <scope>NUCLEOTIDE SEQUENCE [LARGE SCALE GENOMIC DNA]</scope>
</reference>
<gene>
    <name evidence="2" type="ORF">chiPu_0031752</name>
</gene>
<feature type="region of interest" description="Disordered" evidence="1">
    <location>
        <begin position="1"/>
        <end position="28"/>
    </location>
</feature>
<comment type="caution">
    <text evidence="2">The sequence shown here is derived from an EMBL/GenBank/DDBJ whole genome shotgun (WGS) entry which is preliminary data.</text>
</comment>
<name>A0A401TXD6_CHIPU</name>
<dbReference type="EMBL" id="BEZZ01217665">
    <property type="protein sequence ID" value="GCC47302.1"/>
    <property type="molecule type" value="Genomic_DNA"/>
</dbReference>
<dbReference type="InterPro" id="IPR003226">
    <property type="entry name" value="MYG1_exonuclease"/>
</dbReference>
<dbReference type="OrthoDB" id="10265310at2759"/>
<dbReference type="STRING" id="137246.A0A401TXD6"/>
<keyword evidence="3" id="KW-1185">Reference proteome</keyword>
<proteinExistence type="predicted"/>
<protein>
    <submittedName>
        <fullName evidence="2">Uncharacterized protein</fullName>
    </submittedName>
</protein>
<accession>A0A401TXD6</accession>
<organism evidence="2 3">
    <name type="scientific">Chiloscyllium punctatum</name>
    <name type="common">Brownbanded bambooshark</name>
    <name type="synonym">Hemiscyllium punctatum</name>
    <dbReference type="NCBI Taxonomy" id="137246"/>
    <lineage>
        <taxon>Eukaryota</taxon>
        <taxon>Metazoa</taxon>
        <taxon>Chordata</taxon>
        <taxon>Craniata</taxon>
        <taxon>Vertebrata</taxon>
        <taxon>Chondrichthyes</taxon>
        <taxon>Elasmobranchii</taxon>
        <taxon>Galeomorphii</taxon>
        <taxon>Galeoidea</taxon>
        <taxon>Orectolobiformes</taxon>
        <taxon>Hemiscylliidae</taxon>
        <taxon>Chiloscyllium</taxon>
    </lineage>
</organism>
<evidence type="ECO:0000313" key="2">
    <source>
        <dbReference type="EMBL" id="GCC47302.1"/>
    </source>
</evidence>
<dbReference type="AlphaFoldDB" id="A0A401TXD6"/>
<evidence type="ECO:0000256" key="1">
    <source>
        <dbReference type="SAM" id="MobiDB-lite"/>
    </source>
</evidence>
<dbReference type="Pfam" id="PF03690">
    <property type="entry name" value="MYG1_exonuc"/>
    <property type="match status" value="1"/>
</dbReference>
<sequence length="56" mass="5781">MMAAAAAAGGRCLSGSGPSPGLKPRPRVRIGTHGGTFHCDEAVACFLLRVLPQYQV</sequence>
<evidence type="ECO:0000313" key="3">
    <source>
        <dbReference type="Proteomes" id="UP000287033"/>
    </source>
</evidence>
<dbReference type="Proteomes" id="UP000287033">
    <property type="component" value="Unassembled WGS sequence"/>
</dbReference>
<feature type="non-terminal residue" evidence="2">
    <location>
        <position position="56"/>
    </location>
</feature>